<reference evidence="2" key="1">
    <citation type="submission" date="2017-06" db="EMBL/GenBank/DDBJ databases">
        <authorList>
            <person name="Varghese N."/>
            <person name="Submissions S."/>
        </authorList>
    </citation>
    <scope>NUCLEOTIDE SEQUENCE [LARGE SCALE GENOMIC DNA]</scope>
    <source>
        <strain evidence="2">DSM 22348</strain>
    </source>
</reference>
<sequence length="90" mass="10296">MVFPRYVNLEQARNVLAENGIELSHRQLKRAADLDAHGKRKLPFFVDPIDGRLKIDQHLLVDLYKSCQIDAQNNAHINAQSLKGTFDRKA</sequence>
<evidence type="ECO:0000313" key="2">
    <source>
        <dbReference type="Proteomes" id="UP000198407"/>
    </source>
</evidence>
<dbReference type="STRING" id="1215104.GCA_000730585_05398"/>
<dbReference type="EMBL" id="FZOL01000005">
    <property type="protein sequence ID" value="SNS26248.1"/>
    <property type="molecule type" value="Genomic_DNA"/>
</dbReference>
<proteinExistence type="predicted"/>
<organism evidence="1 2">
    <name type="scientific">Pseudomonas japonica</name>
    <dbReference type="NCBI Taxonomy" id="256466"/>
    <lineage>
        <taxon>Bacteria</taxon>
        <taxon>Pseudomonadati</taxon>
        <taxon>Pseudomonadota</taxon>
        <taxon>Gammaproteobacteria</taxon>
        <taxon>Pseudomonadales</taxon>
        <taxon>Pseudomonadaceae</taxon>
        <taxon>Pseudomonas</taxon>
    </lineage>
</organism>
<dbReference type="OrthoDB" id="7861622at2"/>
<gene>
    <name evidence="1" type="ORF">SAMN05444352_105179</name>
</gene>
<protein>
    <recommendedName>
        <fullName evidence="3">Pyocin activator protein PrtN</fullName>
    </recommendedName>
</protein>
<accession>A0A239D2J4</accession>
<dbReference type="Proteomes" id="UP000198407">
    <property type="component" value="Unassembled WGS sequence"/>
</dbReference>
<dbReference type="AlphaFoldDB" id="A0A239D2J4"/>
<keyword evidence="2" id="KW-1185">Reference proteome</keyword>
<name>A0A239D2J4_9PSED</name>
<evidence type="ECO:0000313" key="1">
    <source>
        <dbReference type="EMBL" id="SNS26248.1"/>
    </source>
</evidence>
<evidence type="ECO:0008006" key="3">
    <source>
        <dbReference type="Google" id="ProtNLM"/>
    </source>
</evidence>